<evidence type="ECO:0000256" key="1">
    <source>
        <dbReference type="SAM" id="MobiDB-lite"/>
    </source>
</evidence>
<evidence type="ECO:0008006" key="4">
    <source>
        <dbReference type="Google" id="ProtNLM"/>
    </source>
</evidence>
<dbReference type="Proteomes" id="UP000078287">
    <property type="component" value="Unassembled WGS sequence"/>
</dbReference>
<sequence length="195" mass="22044">MFNEKDQKICYGLFYQDGTRIPDDAPIGEKVRSGAIVYFSDVNNLWFLSPSPQLPGTAPLKRKPSRTDSEPPPPPPPPPTYGCRLHLAHGVIHAVSYDKVTIHRQFLLNHLPSGERIRQDVQYRMTGDAPIMHVSRDPHCEIVRQGNQWYVRALQPVYVNGKRYDHGATLAVQPPQMTVVVGRNGWPITIELFSP</sequence>
<keyword evidence="3" id="KW-1185">Reference proteome</keyword>
<comment type="caution">
    <text evidence="2">The sequence shown here is derived from an EMBL/GenBank/DDBJ whole genome shotgun (WGS) entry which is preliminary data.</text>
</comment>
<dbReference type="AlphaFoldDB" id="A0A178M0S2"/>
<dbReference type="EMBL" id="LWQS01000092">
    <property type="protein sequence ID" value="OAN40816.1"/>
    <property type="molecule type" value="Genomic_DNA"/>
</dbReference>
<evidence type="ECO:0000313" key="2">
    <source>
        <dbReference type="EMBL" id="OAN40816.1"/>
    </source>
</evidence>
<feature type="region of interest" description="Disordered" evidence="1">
    <location>
        <begin position="56"/>
        <end position="80"/>
    </location>
</feature>
<dbReference type="CDD" id="cd00060">
    <property type="entry name" value="FHA"/>
    <property type="match status" value="1"/>
</dbReference>
<protein>
    <recommendedName>
        <fullName evidence="4">FHA domain-containing protein</fullName>
    </recommendedName>
</protein>
<accession>A0A178M0S2</accession>
<proteinExistence type="predicted"/>
<evidence type="ECO:0000313" key="3">
    <source>
        <dbReference type="Proteomes" id="UP000078287"/>
    </source>
</evidence>
<reference evidence="2 3" key="1">
    <citation type="submission" date="2016-04" db="EMBL/GenBank/DDBJ databases">
        <title>Chloroflexus islandicus sp. nov., a thermophilic filamentous anoxygenic phototrophic bacterium from geyser Strokkur (Iceland).</title>
        <authorList>
            <person name="Gaisin V.A."/>
            <person name="Kalashnikov A.M."/>
            <person name="Sukhacheva M.V."/>
            <person name="Grouzdev D.S."/>
            <person name="Ivanov T.M."/>
            <person name="Kuznetsov B."/>
            <person name="Gorlenko V.M."/>
        </authorList>
    </citation>
    <scope>NUCLEOTIDE SEQUENCE [LARGE SCALE GENOMIC DNA]</scope>
    <source>
        <strain evidence="3">isl-2</strain>
    </source>
</reference>
<dbReference type="STRING" id="1707952.A6A03_19285"/>
<dbReference type="OrthoDB" id="149485at2"/>
<organism evidence="2 3">
    <name type="scientific">Chloroflexus islandicus</name>
    <dbReference type="NCBI Taxonomy" id="1707952"/>
    <lineage>
        <taxon>Bacteria</taxon>
        <taxon>Bacillati</taxon>
        <taxon>Chloroflexota</taxon>
        <taxon>Chloroflexia</taxon>
        <taxon>Chloroflexales</taxon>
        <taxon>Chloroflexineae</taxon>
        <taxon>Chloroflexaceae</taxon>
        <taxon>Chloroflexus</taxon>
    </lineage>
</organism>
<gene>
    <name evidence="2" type="ORF">A6A03_19285</name>
</gene>
<feature type="compositionally biased region" description="Pro residues" evidence="1">
    <location>
        <begin position="70"/>
        <end position="80"/>
    </location>
</feature>
<name>A0A178M0S2_9CHLR</name>